<dbReference type="PANTHER" id="PTHR45749:SF37">
    <property type="entry name" value="OS05G0311600 PROTEIN"/>
    <property type="match status" value="1"/>
</dbReference>
<dbReference type="InterPro" id="IPR012337">
    <property type="entry name" value="RNaseH-like_sf"/>
</dbReference>
<accession>A0AAV0WC55</accession>
<comment type="caution">
    <text evidence="2">The sequence shown here is derived from an EMBL/GenBank/DDBJ whole genome shotgun (WGS) entry which is preliminary data.</text>
</comment>
<dbReference type="InterPro" id="IPR006580">
    <property type="entry name" value="Znf_TTF"/>
</dbReference>
<dbReference type="Proteomes" id="UP001160148">
    <property type="component" value="Unassembled WGS sequence"/>
</dbReference>
<reference evidence="2 3" key="1">
    <citation type="submission" date="2023-01" db="EMBL/GenBank/DDBJ databases">
        <authorList>
            <person name="Whitehead M."/>
        </authorList>
    </citation>
    <scope>NUCLEOTIDE SEQUENCE [LARGE SCALE GENOMIC DNA]</scope>
</reference>
<organism evidence="2 3">
    <name type="scientific">Macrosiphum euphorbiae</name>
    <name type="common">potato aphid</name>
    <dbReference type="NCBI Taxonomy" id="13131"/>
    <lineage>
        <taxon>Eukaryota</taxon>
        <taxon>Metazoa</taxon>
        <taxon>Ecdysozoa</taxon>
        <taxon>Arthropoda</taxon>
        <taxon>Hexapoda</taxon>
        <taxon>Insecta</taxon>
        <taxon>Pterygota</taxon>
        <taxon>Neoptera</taxon>
        <taxon>Paraneoptera</taxon>
        <taxon>Hemiptera</taxon>
        <taxon>Sternorrhyncha</taxon>
        <taxon>Aphidomorpha</taxon>
        <taxon>Aphidoidea</taxon>
        <taxon>Aphididae</taxon>
        <taxon>Macrosiphini</taxon>
        <taxon>Macrosiphum</taxon>
    </lineage>
</organism>
<dbReference type="InterPro" id="IPR025398">
    <property type="entry name" value="DUF4371"/>
</dbReference>
<sequence length="483" mass="54508">MKRQLNIKAFTQTKRNKTDNPTSENVSINQANLSELPSTSKHYTDNHNLSLTSNSNNSMSNDSDKTLRAAVNDIGNYVHNLEIDDLKKEELLKTPWVPHSTYIFPVKTKRNLRFQLSWIKRFPWLSYSQIFEGAFCRPCVLFAREKGGKGGHQQLGALVSKEYANWKNSLQDFQLHASTSYHKLCVEKSDSFLKVNEGRSKNITEQLSIERSRQIEQNRKILLSVIKTIILCSKQEIALRGSNDFGNVMNINSFNDGNFRALLRFRVDSGDTILEEHLKNGPKNSLYTSPGIQNEIISICGNIIKSKIIQRVNTAECFSVLADETTDIGRIEQMSVCLRYYDKEDKKIREDFLEFTPAVDLTGKGLATLIMSSLQNNSINCHFLVGQGYDGASAMSGYLHGAQEYIKKDFPMALYVHCSAHSLNLALANASSLPSIRNCISIIQTVGTFFRSSAQRSEVLRTTIIETLPQTRHSTLVALCETR</sequence>
<dbReference type="SUPFAM" id="SSF53098">
    <property type="entry name" value="Ribonuclease H-like"/>
    <property type="match status" value="1"/>
</dbReference>
<dbReference type="SMART" id="SM00597">
    <property type="entry name" value="ZnF_TTF"/>
    <property type="match status" value="1"/>
</dbReference>
<feature type="domain" description="TTF-type" evidence="1">
    <location>
        <begin position="110"/>
        <end position="205"/>
    </location>
</feature>
<protein>
    <recommendedName>
        <fullName evidence="1">TTF-type domain-containing protein</fullName>
    </recommendedName>
</protein>
<name>A0AAV0WC55_9HEMI</name>
<dbReference type="EMBL" id="CARXXK010000002">
    <property type="protein sequence ID" value="CAI6353406.1"/>
    <property type="molecule type" value="Genomic_DNA"/>
</dbReference>
<evidence type="ECO:0000313" key="3">
    <source>
        <dbReference type="Proteomes" id="UP001160148"/>
    </source>
</evidence>
<keyword evidence="3" id="KW-1185">Reference proteome</keyword>
<evidence type="ECO:0000313" key="2">
    <source>
        <dbReference type="EMBL" id="CAI6353406.1"/>
    </source>
</evidence>
<gene>
    <name evidence="2" type="ORF">MEUPH1_LOCUS9531</name>
</gene>
<proteinExistence type="predicted"/>
<evidence type="ECO:0000259" key="1">
    <source>
        <dbReference type="SMART" id="SM00597"/>
    </source>
</evidence>
<dbReference type="Pfam" id="PF14291">
    <property type="entry name" value="DUF4371"/>
    <property type="match status" value="1"/>
</dbReference>
<dbReference type="PANTHER" id="PTHR45749">
    <property type="match status" value="1"/>
</dbReference>
<dbReference type="AlphaFoldDB" id="A0AAV0WC55"/>